<name>A0AA38UA19_9AGAR</name>
<dbReference type="AlphaFoldDB" id="A0AA38UA19"/>
<sequence>MLLPPIATLVDDHSSPDSLESMDLDTQQMDDDTRPPIMEGPTLGNSLGTLTTLVEFYHFERRWINQQRSSLQDDPGLDPVCQETNDSSVSSSSLSPHEPSRFMLVKAESEDPVCISDSSSKSRESSTLRFSRWPWSTREQSESKPGARSSRHSGFNEPRLILPPAGQRPGFSAEDVSPSLEISETESPSDQTILDLFENMMESRLESCQRIDKLVRRAHGRQVDIDHGGFTRSIGGRRMVCTSF</sequence>
<dbReference type="EMBL" id="MU806425">
    <property type="protein sequence ID" value="KAJ3835304.1"/>
    <property type="molecule type" value="Genomic_DNA"/>
</dbReference>
<protein>
    <submittedName>
        <fullName evidence="2">Uncharacterized protein</fullName>
    </submittedName>
</protein>
<accession>A0AA38UA19</accession>
<feature type="region of interest" description="Disordered" evidence="1">
    <location>
        <begin position="70"/>
        <end position="98"/>
    </location>
</feature>
<evidence type="ECO:0000313" key="3">
    <source>
        <dbReference type="Proteomes" id="UP001163846"/>
    </source>
</evidence>
<feature type="region of interest" description="Disordered" evidence="1">
    <location>
        <begin position="131"/>
        <end position="189"/>
    </location>
</feature>
<reference evidence="2" key="1">
    <citation type="submission" date="2022-08" db="EMBL/GenBank/DDBJ databases">
        <authorList>
            <consortium name="DOE Joint Genome Institute"/>
            <person name="Min B."/>
            <person name="Riley R."/>
            <person name="Sierra-Patev S."/>
            <person name="Naranjo-Ortiz M."/>
            <person name="Looney B."/>
            <person name="Konkel Z."/>
            <person name="Slot J.C."/>
            <person name="Sakamoto Y."/>
            <person name="Steenwyk J.L."/>
            <person name="Rokas A."/>
            <person name="Carro J."/>
            <person name="Camarero S."/>
            <person name="Ferreira P."/>
            <person name="Molpeceres G."/>
            <person name="Ruiz-Duenas F.J."/>
            <person name="Serrano A."/>
            <person name="Henrissat B."/>
            <person name="Drula E."/>
            <person name="Hughes K.W."/>
            <person name="Mata J.L."/>
            <person name="Ishikawa N.K."/>
            <person name="Vargas-Isla R."/>
            <person name="Ushijima S."/>
            <person name="Smith C.A."/>
            <person name="Ahrendt S."/>
            <person name="Andreopoulos W."/>
            <person name="He G."/>
            <person name="Labutti K."/>
            <person name="Lipzen A."/>
            <person name="Ng V."/>
            <person name="Sandor L."/>
            <person name="Barry K."/>
            <person name="Martinez A.T."/>
            <person name="Xiao Y."/>
            <person name="Gibbons J.G."/>
            <person name="Terashima K."/>
            <person name="Hibbett D.S."/>
            <person name="Grigoriev I.V."/>
        </authorList>
    </citation>
    <scope>NUCLEOTIDE SEQUENCE</scope>
    <source>
        <strain evidence="2">TFB9207</strain>
    </source>
</reference>
<feature type="region of interest" description="Disordered" evidence="1">
    <location>
        <begin position="1"/>
        <end position="32"/>
    </location>
</feature>
<comment type="caution">
    <text evidence="2">The sequence shown here is derived from an EMBL/GenBank/DDBJ whole genome shotgun (WGS) entry which is preliminary data.</text>
</comment>
<dbReference type="Proteomes" id="UP001163846">
    <property type="component" value="Unassembled WGS sequence"/>
</dbReference>
<keyword evidence="3" id="KW-1185">Reference proteome</keyword>
<evidence type="ECO:0000256" key="1">
    <source>
        <dbReference type="SAM" id="MobiDB-lite"/>
    </source>
</evidence>
<gene>
    <name evidence="2" type="ORF">F5878DRAFT_315888</name>
</gene>
<proteinExistence type="predicted"/>
<feature type="compositionally biased region" description="Polar residues" evidence="1">
    <location>
        <begin position="180"/>
        <end position="189"/>
    </location>
</feature>
<organism evidence="2 3">
    <name type="scientific">Lentinula raphanica</name>
    <dbReference type="NCBI Taxonomy" id="153919"/>
    <lineage>
        <taxon>Eukaryota</taxon>
        <taxon>Fungi</taxon>
        <taxon>Dikarya</taxon>
        <taxon>Basidiomycota</taxon>
        <taxon>Agaricomycotina</taxon>
        <taxon>Agaricomycetes</taxon>
        <taxon>Agaricomycetidae</taxon>
        <taxon>Agaricales</taxon>
        <taxon>Marasmiineae</taxon>
        <taxon>Omphalotaceae</taxon>
        <taxon>Lentinula</taxon>
    </lineage>
</organism>
<evidence type="ECO:0000313" key="2">
    <source>
        <dbReference type="EMBL" id="KAJ3835304.1"/>
    </source>
</evidence>